<dbReference type="InterPro" id="IPR057774">
    <property type="entry name" value="D8C_UMOD/GP2/OIT3-like"/>
</dbReference>
<dbReference type="PROSITE" id="PS01186">
    <property type="entry name" value="EGF_2"/>
    <property type="match status" value="1"/>
</dbReference>
<dbReference type="InterPro" id="IPR049883">
    <property type="entry name" value="NOTCH1_EGF-like"/>
</dbReference>
<dbReference type="Ensembl" id="ENSPFOT00000003480.2">
    <property type="protein sequence ID" value="ENSPFOP00000003474.2"/>
    <property type="gene ID" value="ENSPFOG00000003528.2"/>
</dbReference>
<keyword evidence="2 5" id="KW-0732">Signal</keyword>
<evidence type="ECO:0000256" key="2">
    <source>
        <dbReference type="ARBA" id="ARBA00022729"/>
    </source>
</evidence>
<dbReference type="STRING" id="48698.ENSPFOP00000003474"/>
<dbReference type="EMBL" id="AYCK01013407">
    <property type="status" value="NOT_ANNOTATED_CDS"/>
    <property type="molecule type" value="Genomic_DNA"/>
</dbReference>
<evidence type="ECO:0000259" key="6">
    <source>
        <dbReference type="PROSITE" id="PS51034"/>
    </source>
</evidence>
<dbReference type="OMA" id="AHICFDP"/>
<dbReference type="Pfam" id="PF07645">
    <property type="entry name" value="EGF_CA"/>
    <property type="match status" value="1"/>
</dbReference>
<keyword evidence="8" id="KW-1185">Reference proteome</keyword>
<evidence type="ECO:0000313" key="8">
    <source>
        <dbReference type="Proteomes" id="UP000028760"/>
    </source>
</evidence>
<dbReference type="Pfam" id="PF00100">
    <property type="entry name" value="Zona_pellucida"/>
    <property type="match status" value="1"/>
</dbReference>
<evidence type="ECO:0000256" key="1">
    <source>
        <dbReference type="ARBA" id="ARBA00022536"/>
    </source>
</evidence>
<dbReference type="Gene3D" id="2.10.25.10">
    <property type="entry name" value="Laminin"/>
    <property type="match status" value="2"/>
</dbReference>
<dbReference type="PROSITE" id="PS01187">
    <property type="entry name" value="EGF_CA"/>
    <property type="match status" value="1"/>
</dbReference>
<feature type="domain" description="ZP" evidence="6">
    <location>
        <begin position="327"/>
        <end position="579"/>
    </location>
</feature>
<dbReference type="InterPro" id="IPR018097">
    <property type="entry name" value="EGF_Ca-bd_CS"/>
</dbReference>
<dbReference type="Gene3D" id="2.60.40.4100">
    <property type="entry name" value="Zona pellucida, ZP-C domain"/>
    <property type="match status" value="1"/>
</dbReference>
<feature type="signal peptide" evidence="5">
    <location>
        <begin position="1"/>
        <end position="21"/>
    </location>
</feature>
<dbReference type="eggNOG" id="ENOG502QT6B">
    <property type="taxonomic scope" value="Eukaryota"/>
</dbReference>
<evidence type="ECO:0000256" key="5">
    <source>
        <dbReference type="SAM" id="SignalP"/>
    </source>
</evidence>
<dbReference type="GO" id="GO:0005509">
    <property type="term" value="F:calcium ion binding"/>
    <property type="evidence" value="ECO:0007669"/>
    <property type="project" value="InterPro"/>
</dbReference>
<protein>
    <recommendedName>
        <fullName evidence="6">ZP domain-containing protein</fullName>
    </recommendedName>
</protein>
<feature type="chain" id="PRO_5001832672" description="ZP domain-containing protein" evidence="5">
    <location>
        <begin position="22"/>
        <end position="594"/>
    </location>
</feature>
<keyword evidence="3" id="KW-1015">Disulfide bond</keyword>
<dbReference type="InterPro" id="IPR001881">
    <property type="entry name" value="EGF-like_Ca-bd_dom"/>
</dbReference>
<dbReference type="PRINTS" id="PR00023">
    <property type="entry name" value="ZPELLUCIDA"/>
</dbReference>
<keyword evidence="1" id="KW-0245">EGF-like domain</keyword>
<dbReference type="Pfam" id="PF23283">
    <property type="entry name" value="D8C_UMOD"/>
    <property type="match status" value="1"/>
</dbReference>
<dbReference type="InterPro" id="IPR000742">
    <property type="entry name" value="EGF"/>
</dbReference>
<dbReference type="PANTHER" id="PTHR14002">
    <property type="entry name" value="ENDOGLIN/TGF-BETA RECEPTOR TYPE III"/>
    <property type="match status" value="1"/>
</dbReference>
<dbReference type="PANTHER" id="PTHR14002:SF20">
    <property type="entry name" value="ZONA PELLUCIDA-LIKE DOMAIN-CONTAINING PROTEIN 1"/>
    <property type="match status" value="1"/>
</dbReference>
<keyword evidence="4" id="KW-0325">Glycoprotein</keyword>
<dbReference type="Gene3D" id="2.60.40.3210">
    <property type="entry name" value="Zona pellucida, ZP-N domain"/>
    <property type="match status" value="1"/>
</dbReference>
<dbReference type="PROSITE" id="PS51034">
    <property type="entry name" value="ZP_2"/>
    <property type="match status" value="1"/>
</dbReference>
<dbReference type="CDD" id="cd00054">
    <property type="entry name" value="EGF_CA"/>
    <property type="match status" value="1"/>
</dbReference>
<organism evidence="7 8">
    <name type="scientific">Poecilia formosa</name>
    <name type="common">Amazon molly</name>
    <name type="synonym">Limia formosa</name>
    <dbReference type="NCBI Taxonomy" id="48698"/>
    <lineage>
        <taxon>Eukaryota</taxon>
        <taxon>Metazoa</taxon>
        <taxon>Chordata</taxon>
        <taxon>Craniata</taxon>
        <taxon>Vertebrata</taxon>
        <taxon>Euteleostomi</taxon>
        <taxon>Actinopterygii</taxon>
        <taxon>Neopterygii</taxon>
        <taxon>Teleostei</taxon>
        <taxon>Neoteleostei</taxon>
        <taxon>Acanthomorphata</taxon>
        <taxon>Ovalentaria</taxon>
        <taxon>Atherinomorphae</taxon>
        <taxon>Cyprinodontiformes</taxon>
        <taxon>Poeciliidae</taxon>
        <taxon>Poeciliinae</taxon>
        <taxon>Poecilia</taxon>
    </lineage>
</organism>
<reference evidence="7" key="2">
    <citation type="submission" date="2025-08" db="UniProtKB">
        <authorList>
            <consortium name="Ensembl"/>
        </authorList>
    </citation>
    <scope>IDENTIFICATION</scope>
</reference>
<dbReference type="InterPro" id="IPR042235">
    <property type="entry name" value="ZP-C_dom"/>
</dbReference>
<dbReference type="SMART" id="SM00179">
    <property type="entry name" value="EGF_CA"/>
    <property type="match status" value="1"/>
</dbReference>
<dbReference type="GeneTree" id="ENSGT00940000156038"/>
<accession>A0A087XCH1</accession>
<dbReference type="InterPro" id="IPR055355">
    <property type="entry name" value="ZP-C"/>
</dbReference>
<name>A0A087XCH1_POEFO</name>
<dbReference type="Proteomes" id="UP000028760">
    <property type="component" value="Unassembled WGS sequence"/>
</dbReference>
<dbReference type="InterPro" id="IPR001507">
    <property type="entry name" value="ZP_dom"/>
</dbReference>
<sequence>MEVPWTICMILLLQMLTRTTSDQATLATSCDSCHGEASCLESRERGDSFTSFSCSCRDGFVGDGLTCYDRNLCNNSSCCERGYRWSPDLGCVDVDECSQQSSPCPAHQICSNRPGSYECLQPSSNSRAGLSSQSVQFRCGDAVCPPGMDCIQTDGNARCADPCEHYSVVDDDWRSTNNTSTDIHCDRDIEWRGWYRMFLEQKSAQIPERCIAERRCGTHAPLWITESHPGVLDGIVSRTVCSAWSGSCCYFSTNTVYVKLCHGNYYVYKLAKPSTCSLAYCADGPSLLNQRCGWMMVKENAGRPRSEMKKDSFLTFSEVKEPPVQLTCGRDKLQVGLDLNSTQSFGLDPFSGHFAARNCSRFRVHGDVVWYEVEARAGACGNIMTTNGTHATFGNNLFLYSSNNESFLLPKRFPFSCSYPLETDTSLNVAVRPTLEWERGISGTGVKATASMSLFLDSSYNDTYPAGQVTLPVGSPLYVGVSVEEMDSNLAVVLENCFATHTSNPEDPVRYPLIENRCSTDRRQVSVVQSGSSLQARFTALLFLLGEEYREIYLHCSLSLCDQRRSNCVPVCQSRKLRSVSNSAALKPITTGPI</sequence>
<evidence type="ECO:0000256" key="3">
    <source>
        <dbReference type="ARBA" id="ARBA00023157"/>
    </source>
</evidence>
<dbReference type="SUPFAM" id="SSF57196">
    <property type="entry name" value="EGF/Laminin"/>
    <property type="match status" value="1"/>
</dbReference>
<proteinExistence type="predicted"/>
<dbReference type="AlphaFoldDB" id="A0A087XCH1"/>
<evidence type="ECO:0000256" key="4">
    <source>
        <dbReference type="ARBA" id="ARBA00023180"/>
    </source>
</evidence>
<evidence type="ECO:0000313" key="7">
    <source>
        <dbReference type="Ensembl" id="ENSPFOP00000003474.2"/>
    </source>
</evidence>
<reference evidence="7" key="3">
    <citation type="submission" date="2025-09" db="UniProtKB">
        <authorList>
            <consortium name="Ensembl"/>
        </authorList>
    </citation>
    <scope>IDENTIFICATION</scope>
</reference>
<dbReference type="SMART" id="SM00241">
    <property type="entry name" value="ZP"/>
    <property type="match status" value="1"/>
</dbReference>
<dbReference type="InterPro" id="IPR048290">
    <property type="entry name" value="ZP_chr"/>
</dbReference>
<reference evidence="8" key="1">
    <citation type="submission" date="2013-10" db="EMBL/GenBank/DDBJ databases">
        <authorList>
            <person name="Schartl M."/>
            <person name="Warren W."/>
        </authorList>
    </citation>
    <scope>NUCLEOTIDE SEQUENCE [LARGE SCALE GENOMIC DNA]</scope>
    <source>
        <strain evidence="8">female</strain>
    </source>
</reference>